<comment type="caution">
    <text evidence="1">The sequence shown here is derived from an EMBL/GenBank/DDBJ whole genome shotgun (WGS) entry which is preliminary data.</text>
</comment>
<organism evidence="1 2">
    <name type="scientific">Crepidotus variabilis</name>
    <dbReference type="NCBI Taxonomy" id="179855"/>
    <lineage>
        <taxon>Eukaryota</taxon>
        <taxon>Fungi</taxon>
        <taxon>Dikarya</taxon>
        <taxon>Basidiomycota</taxon>
        <taxon>Agaricomycotina</taxon>
        <taxon>Agaricomycetes</taxon>
        <taxon>Agaricomycetidae</taxon>
        <taxon>Agaricales</taxon>
        <taxon>Agaricineae</taxon>
        <taxon>Crepidotaceae</taxon>
        <taxon>Crepidotus</taxon>
    </lineage>
</organism>
<evidence type="ECO:0000313" key="2">
    <source>
        <dbReference type="Proteomes" id="UP000807306"/>
    </source>
</evidence>
<protein>
    <submittedName>
        <fullName evidence="1">Uncharacterized protein</fullName>
    </submittedName>
</protein>
<proteinExistence type="predicted"/>
<sequence length="304" mass="35517">MSATDLNPRFPPELEYLIFEMAYTNTESSAQTDILNLILVAKRVYEWLRPFLFRVLEIHVIHEDDLYFRPWLASLEDVGKFVRHLFVHSSNVEGTKRILGRCTNAHNVALWWDSTWIDSVTKPEGLGLLQTHTAIKTLSTEAEYLGLSNLPVGAYPHLTHLDILNTEHRSWEYWSPLSTLPSLSHLALTSPIVGNHAKQLLGLCKKLQMLIIFNDPDKEDLLDIQDPRLLMIYDYHYSEGVSDFHAVMRSKPGLWEFADRLRHARKYDFFRERGNRDFSRTIDWLEELTEEGTQWYKGLKKKMD</sequence>
<gene>
    <name evidence="1" type="ORF">CPB83DRAFT_857103</name>
</gene>
<dbReference type="EMBL" id="MU157866">
    <property type="protein sequence ID" value="KAF9526859.1"/>
    <property type="molecule type" value="Genomic_DNA"/>
</dbReference>
<dbReference type="Gene3D" id="3.80.10.10">
    <property type="entry name" value="Ribonuclease Inhibitor"/>
    <property type="match status" value="1"/>
</dbReference>
<dbReference type="Proteomes" id="UP000807306">
    <property type="component" value="Unassembled WGS sequence"/>
</dbReference>
<dbReference type="AlphaFoldDB" id="A0A9P6ED55"/>
<accession>A0A9P6ED55</accession>
<dbReference type="InterPro" id="IPR032675">
    <property type="entry name" value="LRR_dom_sf"/>
</dbReference>
<name>A0A9P6ED55_9AGAR</name>
<evidence type="ECO:0000313" key="1">
    <source>
        <dbReference type="EMBL" id="KAF9526859.1"/>
    </source>
</evidence>
<dbReference type="SUPFAM" id="SSF52047">
    <property type="entry name" value="RNI-like"/>
    <property type="match status" value="1"/>
</dbReference>
<keyword evidence="2" id="KW-1185">Reference proteome</keyword>
<reference evidence="1" key="1">
    <citation type="submission" date="2020-11" db="EMBL/GenBank/DDBJ databases">
        <authorList>
            <consortium name="DOE Joint Genome Institute"/>
            <person name="Ahrendt S."/>
            <person name="Riley R."/>
            <person name="Andreopoulos W."/>
            <person name="Labutti K."/>
            <person name="Pangilinan J."/>
            <person name="Ruiz-Duenas F.J."/>
            <person name="Barrasa J.M."/>
            <person name="Sanchez-Garcia M."/>
            <person name="Camarero S."/>
            <person name="Miyauchi S."/>
            <person name="Serrano A."/>
            <person name="Linde D."/>
            <person name="Babiker R."/>
            <person name="Drula E."/>
            <person name="Ayuso-Fernandez I."/>
            <person name="Pacheco R."/>
            <person name="Padilla G."/>
            <person name="Ferreira P."/>
            <person name="Barriuso J."/>
            <person name="Kellner H."/>
            <person name="Castanera R."/>
            <person name="Alfaro M."/>
            <person name="Ramirez L."/>
            <person name="Pisabarro A.G."/>
            <person name="Kuo A."/>
            <person name="Tritt A."/>
            <person name="Lipzen A."/>
            <person name="He G."/>
            <person name="Yan M."/>
            <person name="Ng V."/>
            <person name="Cullen D."/>
            <person name="Martin F."/>
            <person name="Rosso M.-N."/>
            <person name="Henrissat B."/>
            <person name="Hibbett D."/>
            <person name="Martinez A.T."/>
            <person name="Grigoriev I.V."/>
        </authorList>
    </citation>
    <scope>NUCLEOTIDE SEQUENCE</scope>
    <source>
        <strain evidence="1">CBS 506.95</strain>
    </source>
</reference>
<dbReference type="OrthoDB" id="3021279at2759"/>